<dbReference type="CDD" id="cd01130">
    <property type="entry name" value="VirB11-like_ATPase"/>
    <property type="match status" value="1"/>
</dbReference>
<comment type="function">
    <text evidence="2">Part of the Type IV secretion system.</text>
</comment>
<evidence type="ECO:0000313" key="5">
    <source>
        <dbReference type="Proteomes" id="UP000538147"/>
    </source>
</evidence>
<dbReference type="PANTHER" id="PTHR30486">
    <property type="entry name" value="TWITCHING MOTILITY PROTEIN PILT"/>
    <property type="match status" value="1"/>
</dbReference>
<dbReference type="PANTHER" id="PTHR30486:SF6">
    <property type="entry name" value="TYPE IV PILUS RETRACTATION ATPASE PILT"/>
    <property type="match status" value="1"/>
</dbReference>
<evidence type="ECO:0000259" key="3">
    <source>
        <dbReference type="Pfam" id="PF00437"/>
    </source>
</evidence>
<sequence>MTNPGARVYLDAFLAPLAPFLARDDVTDILINRPGEVWLETGGATERHDVPDLSDAALWRLARQVAAAADQGISREHPLLAATLPDGARVQICAPPATRGNVIAAIRKHNVPDLYLADYGAAGAFSRVGEAALSRAAVDRDLAAQLATGNTLGFLQAAVRARKTIVVAGATGTGKTTFLNALLREAPSDERLVLIEDTPEIQLHHANAAGLVAVRGQLGEAAVATSDLLEASLRLRPDRIIMGEVRGPEALSWLRAVGTGHPGSITTVHASSPQGAIEQLALMALMGGTELRRAELVDYVRNTVDVFVQLGRDGGTRLVTGVAFNGVDGAQAAPATV</sequence>
<dbReference type="InterPro" id="IPR001482">
    <property type="entry name" value="T2SS/T4SS_dom"/>
</dbReference>
<name>A0A841LDZ9_9SPHN</name>
<dbReference type="AlphaFoldDB" id="A0A841LDZ9"/>
<dbReference type="InterPro" id="IPR014155">
    <property type="entry name" value="VirB11"/>
</dbReference>
<comment type="subcellular location">
    <subcellularLocation>
        <location evidence="2">Cytoplasm</location>
    </subcellularLocation>
</comment>
<evidence type="ECO:0000313" key="4">
    <source>
        <dbReference type="EMBL" id="MBB6229253.1"/>
    </source>
</evidence>
<dbReference type="Gene3D" id="3.40.50.300">
    <property type="entry name" value="P-loop containing nucleotide triphosphate hydrolases"/>
    <property type="match status" value="1"/>
</dbReference>
<gene>
    <name evidence="4" type="ORF">FHS79_003454</name>
</gene>
<dbReference type="Proteomes" id="UP000538147">
    <property type="component" value="Unassembled WGS sequence"/>
</dbReference>
<accession>A0A841LDZ9</accession>
<dbReference type="GO" id="GO:0043684">
    <property type="term" value="C:type IV secretion system complex"/>
    <property type="evidence" value="ECO:0007669"/>
    <property type="project" value="UniProtKB-UniRule"/>
</dbReference>
<dbReference type="EMBL" id="JACIIV010000037">
    <property type="protein sequence ID" value="MBB6229253.1"/>
    <property type="molecule type" value="Genomic_DNA"/>
</dbReference>
<evidence type="ECO:0000256" key="1">
    <source>
        <dbReference type="ARBA" id="ARBA00006611"/>
    </source>
</evidence>
<dbReference type="GO" id="GO:0005524">
    <property type="term" value="F:ATP binding"/>
    <property type="evidence" value="ECO:0007669"/>
    <property type="project" value="UniProtKB-UniRule"/>
</dbReference>
<dbReference type="InterPro" id="IPR027417">
    <property type="entry name" value="P-loop_NTPase"/>
</dbReference>
<feature type="domain" description="Bacterial type II secretion system protein E" evidence="3">
    <location>
        <begin position="15"/>
        <end position="286"/>
    </location>
</feature>
<dbReference type="GO" id="GO:0005737">
    <property type="term" value="C:cytoplasm"/>
    <property type="evidence" value="ECO:0007669"/>
    <property type="project" value="UniProtKB-SubCell"/>
</dbReference>
<dbReference type="GO" id="GO:0016887">
    <property type="term" value="F:ATP hydrolysis activity"/>
    <property type="evidence" value="ECO:0007669"/>
    <property type="project" value="InterPro"/>
</dbReference>
<dbReference type="InterPro" id="IPR050921">
    <property type="entry name" value="T4SS_GSP_E_ATPase"/>
</dbReference>
<keyword evidence="5" id="KW-1185">Reference proteome</keyword>
<evidence type="ECO:0000256" key="2">
    <source>
        <dbReference type="RuleBase" id="RU366071"/>
    </source>
</evidence>
<keyword evidence="2" id="KW-0963">Cytoplasm</keyword>
<comment type="similarity">
    <text evidence="1 2">Belongs to the GSP E family.</text>
</comment>
<dbReference type="RefSeq" id="WP_184202801.1">
    <property type="nucleotide sequence ID" value="NZ_BMOX01000063.1"/>
</dbReference>
<dbReference type="SUPFAM" id="SSF52540">
    <property type="entry name" value="P-loop containing nucleoside triphosphate hydrolases"/>
    <property type="match status" value="1"/>
</dbReference>
<dbReference type="Gene3D" id="3.30.450.90">
    <property type="match status" value="1"/>
</dbReference>
<keyword evidence="2" id="KW-0067">ATP-binding</keyword>
<dbReference type="GO" id="GO:0044097">
    <property type="term" value="P:secretion by the type IV secretion system"/>
    <property type="evidence" value="ECO:0007669"/>
    <property type="project" value="InterPro"/>
</dbReference>
<protein>
    <recommendedName>
        <fullName evidence="2">Type IV secretion system protein</fullName>
    </recommendedName>
</protein>
<dbReference type="Pfam" id="PF00437">
    <property type="entry name" value="T2SSE"/>
    <property type="match status" value="1"/>
</dbReference>
<keyword evidence="2" id="KW-0547">Nucleotide-binding</keyword>
<dbReference type="NCBIfam" id="TIGR02788">
    <property type="entry name" value="VirB11"/>
    <property type="match status" value="1"/>
</dbReference>
<proteinExistence type="inferred from homology"/>
<reference evidence="4 5" key="1">
    <citation type="submission" date="2020-08" db="EMBL/GenBank/DDBJ databases">
        <title>Genomic Encyclopedia of Type Strains, Phase IV (KMG-IV): sequencing the most valuable type-strain genomes for metagenomic binning, comparative biology and taxonomic classification.</title>
        <authorList>
            <person name="Goeker M."/>
        </authorList>
    </citation>
    <scope>NUCLEOTIDE SEQUENCE [LARGE SCALE GENOMIC DNA]</scope>
    <source>
        <strain evidence="4 5">DSM 102189</strain>
    </source>
</reference>
<organism evidence="4 5">
    <name type="scientific">Polymorphobacter multimanifer</name>
    <dbReference type="NCBI Taxonomy" id="1070431"/>
    <lineage>
        <taxon>Bacteria</taxon>
        <taxon>Pseudomonadati</taxon>
        <taxon>Pseudomonadota</taxon>
        <taxon>Alphaproteobacteria</taxon>
        <taxon>Sphingomonadales</taxon>
        <taxon>Sphingosinicellaceae</taxon>
        <taxon>Polymorphobacter</taxon>
    </lineage>
</organism>
<comment type="caution">
    <text evidence="4">The sequence shown here is derived from an EMBL/GenBank/DDBJ whole genome shotgun (WGS) entry which is preliminary data.</text>
</comment>